<dbReference type="GO" id="GO:0005525">
    <property type="term" value="F:GTP binding"/>
    <property type="evidence" value="ECO:0007669"/>
    <property type="project" value="UniProtKB-KW"/>
</dbReference>
<evidence type="ECO:0000313" key="10">
    <source>
        <dbReference type="Proteomes" id="UP000612585"/>
    </source>
</evidence>
<feature type="domain" description="Coenzyme F420:L-glutamate ligase-like" evidence="8">
    <location>
        <begin position="13"/>
        <end position="212"/>
    </location>
</feature>
<dbReference type="RefSeq" id="WP_203986730.1">
    <property type="nucleotide sequence ID" value="NZ_BOPG01000004.1"/>
</dbReference>
<evidence type="ECO:0000256" key="1">
    <source>
        <dbReference type="ARBA" id="ARBA00022598"/>
    </source>
</evidence>
<dbReference type="Pfam" id="PF01996">
    <property type="entry name" value="F420_ligase"/>
    <property type="match status" value="1"/>
</dbReference>
<gene>
    <name evidence="9" type="ORF">Vau01_005420</name>
</gene>
<dbReference type="NCBIfam" id="NF009810">
    <property type="entry name" value="PRK13294.1"/>
    <property type="match status" value="1"/>
</dbReference>
<keyword evidence="5" id="KW-0630">Potassium</keyword>
<dbReference type="EMBL" id="BOPG01000004">
    <property type="protein sequence ID" value="GIJ53026.1"/>
    <property type="molecule type" value="Genomic_DNA"/>
</dbReference>
<keyword evidence="4" id="KW-0460">Magnesium</keyword>
<keyword evidence="7" id="KW-0464">Manganese</keyword>
<dbReference type="NCBIfam" id="TIGR01916">
    <property type="entry name" value="F420_cofE"/>
    <property type="match status" value="1"/>
</dbReference>
<evidence type="ECO:0000256" key="7">
    <source>
        <dbReference type="ARBA" id="ARBA00023211"/>
    </source>
</evidence>
<evidence type="ECO:0000313" key="9">
    <source>
        <dbReference type="EMBL" id="GIJ53026.1"/>
    </source>
</evidence>
<name>A0A8J3YWS3_9ACTN</name>
<keyword evidence="1" id="KW-0436">Ligase</keyword>
<dbReference type="GO" id="GO:0052618">
    <property type="term" value="F:coenzyme F420-0:L-glutamate ligase activity"/>
    <property type="evidence" value="ECO:0007669"/>
    <property type="project" value="TreeGrafter"/>
</dbReference>
<organism evidence="9 10">
    <name type="scientific">Virgisporangium aurantiacum</name>
    <dbReference type="NCBI Taxonomy" id="175570"/>
    <lineage>
        <taxon>Bacteria</taxon>
        <taxon>Bacillati</taxon>
        <taxon>Actinomycetota</taxon>
        <taxon>Actinomycetes</taxon>
        <taxon>Micromonosporales</taxon>
        <taxon>Micromonosporaceae</taxon>
        <taxon>Virgisporangium</taxon>
    </lineage>
</organism>
<evidence type="ECO:0000256" key="4">
    <source>
        <dbReference type="ARBA" id="ARBA00022842"/>
    </source>
</evidence>
<evidence type="ECO:0000256" key="5">
    <source>
        <dbReference type="ARBA" id="ARBA00022958"/>
    </source>
</evidence>
<protein>
    <recommendedName>
        <fullName evidence="8">Coenzyme F420:L-glutamate ligase-like domain-containing protein</fullName>
    </recommendedName>
</protein>
<dbReference type="InterPro" id="IPR002847">
    <property type="entry name" value="F420-0_gamma-glut_ligase-dom"/>
</dbReference>
<dbReference type="PANTHER" id="PTHR47917:SF1">
    <property type="entry name" value="COENZYME F420:L-GLUTAMATE LIGASE"/>
    <property type="match status" value="1"/>
</dbReference>
<reference evidence="9" key="1">
    <citation type="submission" date="2021-01" db="EMBL/GenBank/DDBJ databases">
        <title>Whole genome shotgun sequence of Virgisporangium aurantiacum NBRC 16421.</title>
        <authorList>
            <person name="Komaki H."/>
            <person name="Tamura T."/>
        </authorList>
    </citation>
    <scope>NUCLEOTIDE SEQUENCE</scope>
    <source>
        <strain evidence="9">NBRC 16421</strain>
    </source>
</reference>
<dbReference type="Proteomes" id="UP000612585">
    <property type="component" value="Unassembled WGS sequence"/>
</dbReference>
<dbReference type="GO" id="GO:0046872">
    <property type="term" value="F:metal ion binding"/>
    <property type="evidence" value="ECO:0007669"/>
    <property type="project" value="UniProtKB-KW"/>
</dbReference>
<evidence type="ECO:0000259" key="8">
    <source>
        <dbReference type="Pfam" id="PF01996"/>
    </source>
</evidence>
<dbReference type="InterPro" id="IPR008225">
    <property type="entry name" value="F420-0_g-glutamyl_ligase"/>
</dbReference>
<proteinExistence type="predicted"/>
<evidence type="ECO:0000256" key="6">
    <source>
        <dbReference type="ARBA" id="ARBA00023134"/>
    </source>
</evidence>
<dbReference type="Gene3D" id="3.30.1330.100">
    <property type="entry name" value="CofE-like"/>
    <property type="match status" value="1"/>
</dbReference>
<keyword evidence="6" id="KW-0342">GTP-binding</keyword>
<dbReference type="Gene3D" id="3.90.1660.10">
    <property type="entry name" value="CofE-like domain"/>
    <property type="match status" value="1"/>
</dbReference>
<comment type="caution">
    <text evidence="9">The sequence shown here is derived from an EMBL/GenBank/DDBJ whole genome shotgun (WGS) entry which is preliminary data.</text>
</comment>
<evidence type="ECO:0000256" key="2">
    <source>
        <dbReference type="ARBA" id="ARBA00022723"/>
    </source>
</evidence>
<keyword evidence="2" id="KW-0479">Metal-binding</keyword>
<accession>A0A8J3YWS3</accession>
<sequence length="342" mass="35188">MSELTVRPVTGIGDVTPGADLAALIAAAAPWLADGDVVVVTSKVVSKAEGRLVPVPPEPGPERDAARDRAIDAETVRVVARRGPMRIVQTHHGLVLAAAGIDESNVDRSHLVLLPADPDMSAAALRTRIRKRLGVSVAVIVSDTMGRPWRIGQTDVAIGAAGIGTVRDYRGEPDAYGNILDVTQVAVADELAAAADLVKGKAEQVPVAVVRGFRYAPATGGGARALVRTGPEDMFALGTAEARADGLRLAAGLPDDGPLGDADLPPGAVEHALSTVDTKVDVLTASQNRVTLRPGGDPRRPARAGADIHRLRAALAAAGLASTWTDSDDSPFGTITVGMPAS</sequence>
<keyword evidence="10" id="KW-1185">Reference proteome</keyword>
<dbReference type="PANTHER" id="PTHR47917">
    <property type="match status" value="1"/>
</dbReference>
<dbReference type="SUPFAM" id="SSF144010">
    <property type="entry name" value="CofE-like"/>
    <property type="match status" value="1"/>
</dbReference>
<dbReference type="AlphaFoldDB" id="A0A8J3YWS3"/>
<keyword evidence="3" id="KW-0547">Nucleotide-binding</keyword>
<evidence type="ECO:0000256" key="3">
    <source>
        <dbReference type="ARBA" id="ARBA00022741"/>
    </source>
</evidence>